<dbReference type="EMBL" id="AJWZ01006054">
    <property type="protein sequence ID" value="EKC60859.1"/>
    <property type="molecule type" value="Genomic_DNA"/>
</dbReference>
<name>K1SZL8_9ZZZZ</name>
<comment type="caution">
    <text evidence="2">The sequence shown here is derived from an EMBL/GenBank/DDBJ whole genome shotgun (WGS) entry which is preliminary data.</text>
</comment>
<feature type="non-terminal residue" evidence="2">
    <location>
        <position position="66"/>
    </location>
</feature>
<reference evidence="2" key="1">
    <citation type="journal article" date="2013" name="Environ. Microbiol.">
        <title>Microbiota from the distal guts of lean and obese adolescents exhibit partial functional redundancy besides clear differences in community structure.</title>
        <authorList>
            <person name="Ferrer M."/>
            <person name="Ruiz A."/>
            <person name="Lanza F."/>
            <person name="Haange S.B."/>
            <person name="Oberbach A."/>
            <person name="Till H."/>
            <person name="Bargiela R."/>
            <person name="Campoy C."/>
            <person name="Segura M.T."/>
            <person name="Richter M."/>
            <person name="von Bergen M."/>
            <person name="Seifert J."/>
            <person name="Suarez A."/>
        </authorList>
    </citation>
    <scope>NUCLEOTIDE SEQUENCE</scope>
</reference>
<evidence type="ECO:0000259" key="1">
    <source>
        <dbReference type="Pfam" id="PF04991"/>
    </source>
</evidence>
<evidence type="ECO:0000313" key="2">
    <source>
        <dbReference type="EMBL" id="EKC60859.1"/>
    </source>
</evidence>
<dbReference type="PANTHER" id="PTHR43404:SF2">
    <property type="entry name" value="LIPOPOLYSACCHARIDE CHOLINEPHOSPHOTRANSFERASE LICD"/>
    <property type="match status" value="1"/>
</dbReference>
<sequence length="66" mass="7753">MDIKNIKKEWNATILDILKAFIEICNKYHLRYYCCAGTAIGAARHHGMIPWDDDIDVLMPRPDYDR</sequence>
<dbReference type="AlphaFoldDB" id="K1SZL8"/>
<protein>
    <submittedName>
        <fullName evidence="2">LicD-like protein</fullName>
    </submittedName>
</protein>
<gene>
    <name evidence="2" type="ORF">OBE_08762</name>
</gene>
<dbReference type="PANTHER" id="PTHR43404">
    <property type="entry name" value="LIPOPOLYSACCHARIDE CHOLINEPHOSPHOTRANSFERASE LICD"/>
    <property type="match status" value="1"/>
</dbReference>
<dbReference type="InterPro" id="IPR052942">
    <property type="entry name" value="LPS_cholinephosphotransferase"/>
</dbReference>
<dbReference type="Pfam" id="PF04991">
    <property type="entry name" value="LicD"/>
    <property type="match status" value="1"/>
</dbReference>
<proteinExistence type="predicted"/>
<organism evidence="2">
    <name type="scientific">human gut metagenome</name>
    <dbReference type="NCBI Taxonomy" id="408170"/>
    <lineage>
        <taxon>unclassified sequences</taxon>
        <taxon>metagenomes</taxon>
        <taxon>organismal metagenomes</taxon>
    </lineage>
</organism>
<dbReference type="GO" id="GO:0009100">
    <property type="term" value="P:glycoprotein metabolic process"/>
    <property type="evidence" value="ECO:0007669"/>
    <property type="project" value="UniProtKB-ARBA"/>
</dbReference>
<dbReference type="InterPro" id="IPR007074">
    <property type="entry name" value="LicD/FKTN/FKRP_NTP_transf"/>
</dbReference>
<feature type="domain" description="LicD/FKTN/FKRP nucleotidyltransferase" evidence="1">
    <location>
        <begin position="25"/>
        <end position="66"/>
    </location>
</feature>
<accession>K1SZL8</accession>